<dbReference type="Proteomes" id="UP000319663">
    <property type="component" value="Unassembled WGS sequence"/>
</dbReference>
<dbReference type="AlphaFoldDB" id="A0A507QV67"/>
<dbReference type="EMBL" id="VIFY01000082">
    <property type="protein sequence ID" value="TQB71402.1"/>
    <property type="molecule type" value="Genomic_DNA"/>
</dbReference>
<evidence type="ECO:0000313" key="4">
    <source>
        <dbReference type="EMBL" id="TQB71402.1"/>
    </source>
</evidence>
<dbReference type="PANTHER" id="PTHR35395:SF1">
    <property type="entry name" value="DUF6536 DOMAIN-CONTAINING PROTEIN"/>
    <property type="match status" value="1"/>
</dbReference>
<dbReference type="PANTHER" id="PTHR35395">
    <property type="entry name" value="DUF6536 DOMAIN-CONTAINING PROTEIN"/>
    <property type="match status" value="1"/>
</dbReference>
<evidence type="ECO:0000256" key="2">
    <source>
        <dbReference type="SAM" id="Phobius"/>
    </source>
</evidence>
<accession>A0A507QV67</accession>
<feature type="domain" description="DUF6536" evidence="3">
    <location>
        <begin position="67"/>
        <end position="217"/>
    </location>
</feature>
<evidence type="ECO:0000256" key="1">
    <source>
        <dbReference type="SAM" id="MobiDB-lite"/>
    </source>
</evidence>
<reference evidence="4 5" key="1">
    <citation type="submission" date="2019-06" db="EMBL/GenBank/DDBJ databases">
        <title>Wine fermentation using esterase from Monascus purpureus.</title>
        <authorList>
            <person name="Geng C."/>
            <person name="Zhang Y."/>
        </authorList>
    </citation>
    <scope>NUCLEOTIDE SEQUENCE [LARGE SCALE GENOMIC DNA]</scope>
    <source>
        <strain evidence="4">HQ1</strain>
    </source>
</reference>
<proteinExistence type="predicted"/>
<feature type="transmembrane region" description="Helical" evidence="2">
    <location>
        <begin position="120"/>
        <end position="144"/>
    </location>
</feature>
<comment type="caution">
    <text evidence="4">The sequence shown here is derived from an EMBL/GenBank/DDBJ whole genome shotgun (WGS) entry which is preliminary data.</text>
</comment>
<evidence type="ECO:0000313" key="5">
    <source>
        <dbReference type="Proteomes" id="UP000319663"/>
    </source>
</evidence>
<keyword evidence="2" id="KW-1133">Transmembrane helix</keyword>
<feature type="transmembrane region" description="Helical" evidence="2">
    <location>
        <begin position="661"/>
        <end position="681"/>
    </location>
</feature>
<feature type="transmembrane region" description="Helical" evidence="2">
    <location>
        <begin position="701"/>
        <end position="726"/>
    </location>
</feature>
<feature type="transmembrane region" description="Helical" evidence="2">
    <location>
        <begin position="433"/>
        <end position="452"/>
    </location>
</feature>
<dbReference type="InterPro" id="IPR046623">
    <property type="entry name" value="DUF6536"/>
</dbReference>
<feature type="transmembrane region" description="Helical" evidence="2">
    <location>
        <begin position="531"/>
        <end position="552"/>
    </location>
</feature>
<dbReference type="Pfam" id="PF20163">
    <property type="entry name" value="DUF6536"/>
    <property type="match status" value="1"/>
</dbReference>
<keyword evidence="2" id="KW-0812">Transmembrane</keyword>
<feature type="transmembrane region" description="Helical" evidence="2">
    <location>
        <begin position="590"/>
        <end position="611"/>
    </location>
</feature>
<sequence>MLSFWSGYLEVRQEQTEENKSQQIIREQPTRPVDEVPLTGEESDSAQDDHHEEDSGQVDLEGHQAQWIKSVYICAWISALVLLINIALISAAGGMAGGAYGTTQMIYEGSCTLTKRWDVALHLLINVLSTAILSASNFCMQALVAPSREEVDRYHGRRKWLDIGVPSLRNLGVAGRYRISLWAILLVTATPFHLLYNSAIFSTVSKNGFAVLLAPSNLEPSAFSSLTTTGLENCFGGIVGYSWNDFLSFLANDTYTRHARQECIDISNEKSPSTIRTMVIFTNYLNTSQGGNRAIFQTNSDVVTSNLLRSEGIDPNLLYGSRMSQTTWAFNIKNEVTYDIGNFSYLDCYDRISDSDACEAGYQLNYWLADTQPQSLEAVESYIRSDIHADITAHVLDETCLFDSYYWESGIDMGDCLVIPRKGQCQLFYNPPISITVIITAAIKVAAMFLAAKLDRRRSKPLLTVGDAVASFLTHPDPTTRGACWMAKSDVDRTWQTLGATSPDYGGDARGIYLKPGRLSRRRHWWQAASSLRWVVTFLLSGMCLGVGGYLLGQAGSVVGVNDMSVKHWWQLGFGTKTGSAVINALGWPILAYVIVANTPQFIITISYYFYNNVLSSMLAAAEYSSYGASRKPLRVTWPSPDSLQRSTYWLSVPYRYSIPLLALYAVLHWTISQSLFYVQIVPRDKFSQPIDGQVLKGLGYSPIAIFASLLVGGVLICTLIGMAAFRHFRCSVPLAGSCSAAISASCHPGDDVDLQTVALGDVTWGETVSLPAWMGNDTAHGHCSFTSGDVSKPSLDKRALTDEKGGFDITSYATLGAFRLLNGVYT</sequence>
<evidence type="ECO:0000259" key="3">
    <source>
        <dbReference type="Pfam" id="PF20163"/>
    </source>
</evidence>
<keyword evidence="2" id="KW-0472">Membrane</keyword>
<gene>
    <name evidence="4" type="ORF">MPDQ_007614</name>
</gene>
<feature type="transmembrane region" description="Helical" evidence="2">
    <location>
        <begin position="179"/>
        <end position="196"/>
    </location>
</feature>
<feature type="region of interest" description="Disordered" evidence="1">
    <location>
        <begin position="13"/>
        <end position="58"/>
    </location>
</feature>
<keyword evidence="5" id="KW-1185">Reference proteome</keyword>
<protein>
    <recommendedName>
        <fullName evidence="3">DUF6536 domain-containing protein</fullName>
    </recommendedName>
</protein>
<organism evidence="4 5">
    <name type="scientific">Monascus purpureus</name>
    <name type="common">Red mold</name>
    <name type="synonym">Monascus anka</name>
    <dbReference type="NCBI Taxonomy" id="5098"/>
    <lineage>
        <taxon>Eukaryota</taxon>
        <taxon>Fungi</taxon>
        <taxon>Dikarya</taxon>
        <taxon>Ascomycota</taxon>
        <taxon>Pezizomycotina</taxon>
        <taxon>Eurotiomycetes</taxon>
        <taxon>Eurotiomycetidae</taxon>
        <taxon>Eurotiales</taxon>
        <taxon>Aspergillaceae</taxon>
        <taxon>Monascus</taxon>
    </lineage>
</organism>
<name>A0A507QV67_MONPU</name>
<feature type="transmembrane region" description="Helical" evidence="2">
    <location>
        <begin position="73"/>
        <end position="100"/>
    </location>
</feature>